<dbReference type="Gene3D" id="3.30.530.20">
    <property type="match status" value="1"/>
</dbReference>
<dbReference type="RefSeq" id="WP_209891364.1">
    <property type="nucleotide sequence ID" value="NZ_JAGGMR010000001.1"/>
</dbReference>
<reference evidence="1 2" key="1">
    <citation type="submission" date="2021-03" db="EMBL/GenBank/DDBJ databases">
        <title>Sequencing the genomes of 1000 actinobacteria strains.</title>
        <authorList>
            <person name="Klenk H.-P."/>
        </authorList>
    </citation>
    <scope>NUCLEOTIDE SEQUENCE [LARGE SCALE GENOMIC DNA]</scope>
    <source>
        <strain evidence="1 2">DSM 45516</strain>
    </source>
</reference>
<accession>A0ABS4QGF7</accession>
<gene>
    <name evidence="1" type="ORF">BJ987_003668</name>
</gene>
<dbReference type="EMBL" id="JAGGMR010000001">
    <property type="protein sequence ID" value="MBP2190767.1"/>
    <property type="molecule type" value="Genomic_DNA"/>
</dbReference>
<comment type="caution">
    <text evidence="1">The sequence shown here is derived from an EMBL/GenBank/DDBJ whole genome shotgun (WGS) entry which is preliminary data.</text>
</comment>
<dbReference type="SUPFAM" id="SSF55961">
    <property type="entry name" value="Bet v1-like"/>
    <property type="match status" value="1"/>
</dbReference>
<name>A0ABS4QGF7_9NOCA</name>
<dbReference type="Proteomes" id="UP001519325">
    <property type="component" value="Unassembled WGS sequence"/>
</dbReference>
<evidence type="ECO:0000313" key="2">
    <source>
        <dbReference type="Proteomes" id="UP001519325"/>
    </source>
</evidence>
<keyword evidence="2" id="KW-1185">Reference proteome</keyword>
<sequence>MTTMSTLGEVRPEHDREADLVLLHYLRSFRLPVPEVWSACTGRGQLSRWLGTVSGDGGNLTVQPLGGPVPGPLAVRVEHCVAPHELALHLDGCVVELRLTQVGVLTNLELVRRHLCPAEAPEVGPRWQYVLDRLTAYLAGKPLPHWSEYPPLASEYR</sequence>
<evidence type="ECO:0000313" key="1">
    <source>
        <dbReference type="EMBL" id="MBP2190767.1"/>
    </source>
</evidence>
<protein>
    <submittedName>
        <fullName evidence="1">Uncharacterized protein YndB with AHSA1/START domain</fullName>
    </submittedName>
</protein>
<proteinExistence type="predicted"/>
<dbReference type="InterPro" id="IPR023393">
    <property type="entry name" value="START-like_dom_sf"/>
</dbReference>
<organism evidence="1 2">
    <name type="scientific">Nocardia goodfellowii</name>
    <dbReference type="NCBI Taxonomy" id="882446"/>
    <lineage>
        <taxon>Bacteria</taxon>
        <taxon>Bacillati</taxon>
        <taxon>Actinomycetota</taxon>
        <taxon>Actinomycetes</taxon>
        <taxon>Mycobacteriales</taxon>
        <taxon>Nocardiaceae</taxon>
        <taxon>Nocardia</taxon>
    </lineage>
</organism>